<evidence type="ECO:0000256" key="2">
    <source>
        <dbReference type="ARBA" id="ARBA00022448"/>
    </source>
</evidence>
<dbReference type="InterPro" id="IPR038495">
    <property type="entry name" value="ATPase_E_C"/>
</dbReference>
<name>A0A9D8KEJ3_9DELT</name>
<evidence type="ECO:0000256" key="4">
    <source>
        <dbReference type="HAMAP-Rule" id="MF_00311"/>
    </source>
</evidence>
<gene>
    <name evidence="4" type="primary">atpE</name>
    <name evidence="5" type="ORF">JW984_05360</name>
</gene>
<reference evidence="5" key="1">
    <citation type="journal article" date="2021" name="Environ. Microbiol.">
        <title>Genomic characterization of three novel Desulfobacterota classes expand the metabolic and phylogenetic diversity of the phylum.</title>
        <authorList>
            <person name="Murphy C.L."/>
            <person name="Biggerstaff J."/>
            <person name="Eichhorn A."/>
            <person name="Ewing E."/>
            <person name="Shahan R."/>
            <person name="Soriano D."/>
            <person name="Stewart S."/>
            <person name="VanMol K."/>
            <person name="Walker R."/>
            <person name="Walters P."/>
            <person name="Elshahed M.S."/>
            <person name="Youssef N.H."/>
        </authorList>
    </citation>
    <scope>NUCLEOTIDE SEQUENCE</scope>
    <source>
        <strain evidence="5">Zod_Metabat.24</strain>
    </source>
</reference>
<proteinExistence type="inferred from homology"/>
<protein>
    <recommendedName>
        <fullName evidence="4">V-type proton ATPase subunit E</fullName>
    </recommendedName>
    <alternativeName>
        <fullName evidence="4">V-ATPase subunit E</fullName>
    </alternativeName>
</protein>
<keyword evidence="4" id="KW-0375">Hydrogen ion transport</keyword>
<dbReference type="SUPFAM" id="SSF160527">
    <property type="entry name" value="V-type ATPase subunit E-like"/>
    <property type="match status" value="1"/>
</dbReference>
<comment type="caution">
    <text evidence="5">The sequence shown here is derived from an EMBL/GenBank/DDBJ whole genome shotgun (WGS) entry which is preliminary data.</text>
</comment>
<dbReference type="AlphaFoldDB" id="A0A9D8KEJ3"/>
<evidence type="ECO:0000256" key="3">
    <source>
        <dbReference type="ARBA" id="ARBA00023065"/>
    </source>
</evidence>
<reference evidence="5" key="2">
    <citation type="submission" date="2021-01" db="EMBL/GenBank/DDBJ databases">
        <authorList>
            <person name="Hahn C.R."/>
            <person name="Youssef N.H."/>
            <person name="Elshahed M."/>
        </authorList>
    </citation>
    <scope>NUCLEOTIDE SEQUENCE</scope>
    <source>
        <strain evidence="5">Zod_Metabat.24</strain>
    </source>
</reference>
<dbReference type="EMBL" id="JAFGIX010000026">
    <property type="protein sequence ID" value="MBN1572609.1"/>
    <property type="molecule type" value="Genomic_DNA"/>
</dbReference>
<comment type="similarity">
    <text evidence="1 4">Belongs to the V-ATPase E subunit family.</text>
</comment>
<evidence type="ECO:0000256" key="1">
    <source>
        <dbReference type="ARBA" id="ARBA00005901"/>
    </source>
</evidence>
<dbReference type="InterPro" id="IPR002842">
    <property type="entry name" value="ATPase_V1_Esu"/>
</dbReference>
<dbReference type="Proteomes" id="UP000809273">
    <property type="component" value="Unassembled WGS sequence"/>
</dbReference>
<dbReference type="GO" id="GO:0042777">
    <property type="term" value="P:proton motive force-driven plasma membrane ATP synthesis"/>
    <property type="evidence" value="ECO:0007669"/>
    <property type="project" value="UniProtKB-UniRule"/>
</dbReference>
<dbReference type="Gene3D" id="3.30.2320.30">
    <property type="entry name" value="ATP synthase, E subunit, C-terminal"/>
    <property type="match status" value="1"/>
</dbReference>
<dbReference type="GO" id="GO:0005524">
    <property type="term" value="F:ATP binding"/>
    <property type="evidence" value="ECO:0007669"/>
    <property type="project" value="UniProtKB-UniRule"/>
</dbReference>
<keyword evidence="3 4" id="KW-0406">Ion transport</keyword>
<dbReference type="GO" id="GO:0046961">
    <property type="term" value="F:proton-transporting ATPase activity, rotational mechanism"/>
    <property type="evidence" value="ECO:0007669"/>
    <property type="project" value="InterPro"/>
</dbReference>
<accession>A0A9D8KEJ3</accession>
<dbReference type="HAMAP" id="MF_00311">
    <property type="entry name" value="ATP_synth_E_arch"/>
    <property type="match status" value="1"/>
</dbReference>
<keyword evidence="4" id="KW-0066">ATP synthesis</keyword>
<dbReference type="Pfam" id="PF01991">
    <property type="entry name" value="vATP-synt_E"/>
    <property type="match status" value="1"/>
</dbReference>
<dbReference type="GO" id="GO:0033178">
    <property type="term" value="C:proton-transporting two-sector ATPase complex, catalytic domain"/>
    <property type="evidence" value="ECO:0007669"/>
    <property type="project" value="InterPro"/>
</dbReference>
<keyword evidence="2 4" id="KW-0813">Transport</keyword>
<dbReference type="GO" id="GO:0046933">
    <property type="term" value="F:proton-transporting ATP synthase activity, rotational mechanism"/>
    <property type="evidence" value="ECO:0007669"/>
    <property type="project" value="UniProtKB-UniRule"/>
</dbReference>
<evidence type="ECO:0000313" key="5">
    <source>
        <dbReference type="EMBL" id="MBN1572609.1"/>
    </source>
</evidence>
<organism evidence="5 6">
    <name type="scientific">Candidatus Zymogenus saltonus</name>
    <dbReference type="NCBI Taxonomy" id="2844893"/>
    <lineage>
        <taxon>Bacteria</taxon>
        <taxon>Deltaproteobacteria</taxon>
        <taxon>Candidatus Zymogenia</taxon>
        <taxon>Candidatus Zymogeniales</taxon>
        <taxon>Candidatus Zymogenaceae</taxon>
        <taxon>Candidatus Zymogenus</taxon>
    </lineage>
</organism>
<comment type="function">
    <text evidence="4">Produces ATP from ADP in the presence of a proton gradient across the membrane.</text>
</comment>
<evidence type="ECO:0000313" key="6">
    <source>
        <dbReference type="Proteomes" id="UP000809273"/>
    </source>
</evidence>
<sequence length="201" mass="22654">MSLDNIVKKIIDEARKTADGVNKGADEELDRLRGKFSSEERQLKDDAVKRAKVDAEEIVRRRVSSARLEGRKRVLGQKEMILNEVFTEAKNGLLNLPEDRYLNLLTELVVKHGAVGDEVIMLSPKDASRLKGNLKAWNNDLNERLKKEGFKGEVRVTDETRDIDGGLVLSKGRTEINLSLDVLLSELRLTLEGELMEILFG</sequence>